<evidence type="ECO:0000313" key="1">
    <source>
        <dbReference type="EMBL" id="KJA12550.1"/>
    </source>
</evidence>
<keyword evidence="2" id="KW-1185">Reference proteome</keyword>
<organism evidence="1 2">
    <name type="scientific">Hypholoma sublateritium (strain FD-334 SS-4)</name>
    <dbReference type="NCBI Taxonomy" id="945553"/>
    <lineage>
        <taxon>Eukaryota</taxon>
        <taxon>Fungi</taxon>
        <taxon>Dikarya</taxon>
        <taxon>Basidiomycota</taxon>
        <taxon>Agaricomycotina</taxon>
        <taxon>Agaricomycetes</taxon>
        <taxon>Agaricomycetidae</taxon>
        <taxon>Agaricales</taxon>
        <taxon>Agaricineae</taxon>
        <taxon>Strophariaceae</taxon>
        <taxon>Hypholoma</taxon>
    </lineage>
</organism>
<sequence>MLIPGMYVSFTEYTTPVPALPNGRHIDGALRKGGMTGYYAKIAASVSSAGSNQFIVKRTTSMYFGAITKERKQAKDWETVEMGDMGCFRNRFQIDGRVAERPLHEFDKGERPIQADADGHVAERPLHALEKREKATCSGGCARYMRWRKE</sequence>
<proteinExistence type="predicted"/>
<dbReference type="EMBL" id="KN818157">
    <property type="protein sequence ID" value="KJA12550.1"/>
    <property type="molecule type" value="Genomic_DNA"/>
</dbReference>
<gene>
    <name evidence="1" type="ORF">HYPSUDRAFT_60374</name>
</gene>
<protein>
    <submittedName>
        <fullName evidence="1">Uncharacterized protein</fullName>
    </submittedName>
</protein>
<name>A0A0D2NVG0_HYPSF</name>
<evidence type="ECO:0000313" key="2">
    <source>
        <dbReference type="Proteomes" id="UP000054270"/>
    </source>
</evidence>
<accession>A0A0D2NVG0</accession>
<dbReference type="AlphaFoldDB" id="A0A0D2NVG0"/>
<dbReference type="Proteomes" id="UP000054270">
    <property type="component" value="Unassembled WGS sequence"/>
</dbReference>
<reference evidence="2" key="1">
    <citation type="submission" date="2014-04" db="EMBL/GenBank/DDBJ databases">
        <title>Evolutionary Origins and Diversification of the Mycorrhizal Mutualists.</title>
        <authorList>
            <consortium name="DOE Joint Genome Institute"/>
            <consortium name="Mycorrhizal Genomics Consortium"/>
            <person name="Kohler A."/>
            <person name="Kuo A."/>
            <person name="Nagy L.G."/>
            <person name="Floudas D."/>
            <person name="Copeland A."/>
            <person name="Barry K.W."/>
            <person name="Cichocki N."/>
            <person name="Veneault-Fourrey C."/>
            <person name="LaButti K."/>
            <person name="Lindquist E.A."/>
            <person name="Lipzen A."/>
            <person name="Lundell T."/>
            <person name="Morin E."/>
            <person name="Murat C."/>
            <person name="Riley R."/>
            <person name="Ohm R."/>
            <person name="Sun H."/>
            <person name="Tunlid A."/>
            <person name="Henrissat B."/>
            <person name="Grigoriev I.V."/>
            <person name="Hibbett D.S."/>
            <person name="Martin F."/>
        </authorList>
    </citation>
    <scope>NUCLEOTIDE SEQUENCE [LARGE SCALE GENOMIC DNA]</scope>
    <source>
        <strain evidence="2">FD-334 SS-4</strain>
    </source>
</reference>